<evidence type="ECO:0000256" key="3">
    <source>
        <dbReference type="ARBA" id="ARBA00022448"/>
    </source>
</evidence>
<dbReference type="Pfam" id="PF00153">
    <property type="entry name" value="Mito_carr"/>
    <property type="match status" value="3"/>
</dbReference>
<evidence type="ECO:0000256" key="8">
    <source>
        <dbReference type="ARBA" id="ARBA00023004"/>
    </source>
</evidence>
<keyword evidence="4" id="KW-0410">Iron transport</keyword>
<name>A0A6J3LDR1_9HYME</name>
<feature type="repeat" description="Solcar" evidence="12">
    <location>
        <begin position="111"/>
        <end position="195"/>
    </location>
</feature>
<keyword evidence="6" id="KW-0999">Mitochondrion inner membrane</keyword>
<dbReference type="KEGG" id="bvk:117240907"/>
<dbReference type="Gene3D" id="1.50.40.10">
    <property type="entry name" value="Mitochondrial carrier domain"/>
    <property type="match status" value="2"/>
</dbReference>
<dbReference type="PANTHER" id="PTHR45758:SF20">
    <property type="entry name" value="MITOFERRIN-2"/>
    <property type="match status" value="1"/>
</dbReference>
<comment type="subcellular location">
    <subcellularLocation>
        <location evidence="1">Mitochondrion inner membrane</location>
        <topology evidence="1">Multi-pass membrane protein</topology>
    </subcellularLocation>
</comment>
<dbReference type="PROSITE" id="PS50920">
    <property type="entry name" value="SOLCAR"/>
    <property type="match status" value="3"/>
</dbReference>
<gene>
    <name evidence="15" type="primary">LOC117240907</name>
</gene>
<dbReference type="Proteomes" id="UP000504631">
    <property type="component" value="Unplaced"/>
</dbReference>
<keyword evidence="9" id="KW-0406">Ion transport</keyword>
<evidence type="ECO:0000256" key="1">
    <source>
        <dbReference type="ARBA" id="ARBA00004448"/>
    </source>
</evidence>
<dbReference type="GeneID" id="117240907"/>
<evidence type="ECO:0000256" key="12">
    <source>
        <dbReference type="PROSITE-ProRule" id="PRU00282"/>
    </source>
</evidence>
<dbReference type="InterPro" id="IPR018108">
    <property type="entry name" value="MCP_transmembrane"/>
</dbReference>
<organism evidence="14 15">
    <name type="scientific">Bombus vosnesenskii</name>
    <dbReference type="NCBI Taxonomy" id="207650"/>
    <lineage>
        <taxon>Eukaryota</taxon>
        <taxon>Metazoa</taxon>
        <taxon>Ecdysozoa</taxon>
        <taxon>Arthropoda</taxon>
        <taxon>Hexapoda</taxon>
        <taxon>Insecta</taxon>
        <taxon>Pterygota</taxon>
        <taxon>Neoptera</taxon>
        <taxon>Endopterygota</taxon>
        <taxon>Hymenoptera</taxon>
        <taxon>Apocrita</taxon>
        <taxon>Aculeata</taxon>
        <taxon>Apoidea</taxon>
        <taxon>Anthophila</taxon>
        <taxon>Apidae</taxon>
        <taxon>Bombus</taxon>
        <taxon>Pyrobombus</taxon>
    </lineage>
</organism>
<keyword evidence="3 13" id="KW-0813">Transport</keyword>
<dbReference type="FunFam" id="1.50.40.10:FF:000029">
    <property type="entry name" value="Solute carrier family 25 member 28"/>
    <property type="match status" value="1"/>
</dbReference>
<dbReference type="GO" id="GO:0048250">
    <property type="term" value="P:iron import into the mitochondrion"/>
    <property type="evidence" value="ECO:0007669"/>
    <property type="project" value="TreeGrafter"/>
</dbReference>
<dbReference type="InterPro" id="IPR023395">
    <property type="entry name" value="MCP_dom_sf"/>
</dbReference>
<reference evidence="15" key="1">
    <citation type="submission" date="2025-08" db="UniProtKB">
        <authorList>
            <consortium name="RefSeq"/>
        </authorList>
    </citation>
    <scope>IDENTIFICATION</scope>
    <source>
        <tissue evidence="15">Muscle</tissue>
    </source>
</reference>
<keyword evidence="10" id="KW-0496">Mitochondrion</keyword>
<evidence type="ECO:0000256" key="4">
    <source>
        <dbReference type="ARBA" id="ARBA00022496"/>
    </source>
</evidence>
<keyword evidence="11 12" id="KW-0472">Membrane</keyword>
<evidence type="ECO:0000256" key="7">
    <source>
        <dbReference type="ARBA" id="ARBA00022989"/>
    </source>
</evidence>
<evidence type="ECO:0000256" key="10">
    <source>
        <dbReference type="ARBA" id="ARBA00023128"/>
    </source>
</evidence>
<sequence length="343" mass="37834">MNAEVYETLPTSSVAIHMTAGAIAGIMEHCVMYPLDSVKTRMQALTPSSVRGGGGGVGTVLIRMVQQEGFLRPIRGMSVMVVGAGPAHALYFSCYEFIKNKLLSSRTNPNLNLAAYGTAGCLATLLHDGIMNPAEVVKQRLQMYNSPYRNVITCITNIYRKEGIYAFYRSYTTQLAMNVPFQMIHFMTYEIAQVFTNPDHTYNPIAHMVSGALAGAVAAAVTTPLDVCKTLLNTQSGVQVQGMTDAIKTIYRYGGLRGYFRGLNARVLYQMPATTICWSTYEFFKYVLHEKQGDGYRSPEVDNDYASGINQMQGTSRCSRFQDMSAYLNNNAPASVLLDVTTR</sequence>
<evidence type="ECO:0000313" key="14">
    <source>
        <dbReference type="Proteomes" id="UP000504631"/>
    </source>
</evidence>
<dbReference type="GO" id="GO:0005743">
    <property type="term" value="C:mitochondrial inner membrane"/>
    <property type="evidence" value="ECO:0007669"/>
    <property type="project" value="UniProtKB-SubCell"/>
</dbReference>
<dbReference type="PANTHER" id="PTHR45758">
    <property type="entry name" value="MITOFERRIN-1-RELATED"/>
    <property type="match status" value="1"/>
</dbReference>
<evidence type="ECO:0000256" key="11">
    <source>
        <dbReference type="ARBA" id="ARBA00023136"/>
    </source>
</evidence>
<keyword evidence="7" id="KW-1133">Transmembrane helix</keyword>
<dbReference type="SUPFAM" id="SSF103506">
    <property type="entry name" value="Mitochondrial carrier"/>
    <property type="match status" value="1"/>
</dbReference>
<feature type="repeat" description="Solcar" evidence="12">
    <location>
        <begin position="202"/>
        <end position="287"/>
    </location>
</feature>
<dbReference type="GO" id="GO:0015093">
    <property type="term" value="F:ferrous iron transmembrane transporter activity"/>
    <property type="evidence" value="ECO:0007669"/>
    <property type="project" value="TreeGrafter"/>
</dbReference>
<dbReference type="RefSeq" id="XP_033362826.1">
    <property type="nucleotide sequence ID" value="XM_033506935.1"/>
</dbReference>
<evidence type="ECO:0000256" key="5">
    <source>
        <dbReference type="ARBA" id="ARBA00022692"/>
    </source>
</evidence>
<keyword evidence="14" id="KW-1185">Reference proteome</keyword>
<evidence type="ECO:0000256" key="13">
    <source>
        <dbReference type="RuleBase" id="RU000488"/>
    </source>
</evidence>
<keyword evidence="8" id="KW-0408">Iron</keyword>
<proteinExistence type="inferred from homology"/>
<evidence type="ECO:0000313" key="15">
    <source>
        <dbReference type="RefSeq" id="XP_033362826.1"/>
    </source>
</evidence>
<keyword evidence="5 12" id="KW-0812">Transmembrane</keyword>
<evidence type="ECO:0000256" key="9">
    <source>
        <dbReference type="ARBA" id="ARBA00023065"/>
    </source>
</evidence>
<accession>A0A6J3LDR1</accession>
<feature type="repeat" description="Solcar" evidence="12">
    <location>
        <begin position="12"/>
        <end position="101"/>
    </location>
</feature>
<comment type="similarity">
    <text evidence="2 13">Belongs to the mitochondrial carrier (TC 2.A.29) family.</text>
</comment>
<evidence type="ECO:0000256" key="2">
    <source>
        <dbReference type="ARBA" id="ARBA00006375"/>
    </source>
</evidence>
<evidence type="ECO:0000256" key="6">
    <source>
        <dbReference type="ARBA" id="ARBA00022792"/>
    </source>
</evidence>
<dbReference type="AlphaFoldDB" id="A0A6J3LDR1"/>
<protein>
    <submittedName>
        <fullName evidence="15">Mitoferrin-1 isoform X1</fullName>
    </submittedName>
</protein>